<keyword evidence="3" id="KW-1185">Reference proteome</keyword>
<dbReference type="EMBL" id="JBGFSN010000012">
    <property type="protein sequence ID" value="MFH8136376.1"/>
    <property type="molecule type" value="Genomic_DNA"/>
</dbReference>
<sequence length="201" mass="21916">MLITVLRTAILMAAMLPGCLQAGTLDDIRALEAGKTGRRALAMDSPGLPENRASTTTDRAAQNTAPVWYALSDGRKVNLQDWKVVLFMQSTCQYCRQFAPVLKTFSQQTGLGVFPISLDGKGDVEFPDVLPATPDVMVEYFQNGLPVATPTTFLTNVNTMETWPLLQGAAGSGEFRNRLNDVLRMALNRQAGKNPQPQGKQ</sequence>
<dbReference type="Pfam" id="PF13728">
    <property type="entry name" value="TraF"/>
    <property type="match status" value="1"/>
</dbReference>
<dbReference type="InterPro" id="IPR039555">
    <property type="entry name" value="TraF/TrbB"/>
</dbReference>
<keyword evidence="1" id="KW-0732">Signal</keyword>
<protein>
    <submittedName>
        <fullName evidence="2">Type-F conjugative transfer system pilin assembly thiol-disulfide isomerase TrbB</fullName>
    </submittedName>
</protein>
<evidence type="ECO:0000313" key="2">
    <source>
        <dbReference type="EMBL" id="MFH8136376.1"/>
    </source>
</evidence>
<gene>
    <name evidence="2" type="primary">trbB</name>
    <name evidence="2" type="ORF">ABU178_19725</name>
</gene>
<dbReference type="InterPro" id="IPR036249">
    <property type="entry name" value="Thioredoxin-like_sf"/>
</dbReference>
<feature type="signal peptide" evidence="1">
    <location>
        <begin position="1"/>
        <end position="22"/>
    </location>
</feature>
<dbReference type="RefSeq" id="WP_397218106.1">
    <property type="nucleotide sequence ID" value="NZ_JBGFSN010000012.1"/>
</dbReference>
<dbReference type="SUPFAM" id="SSF52833">
    <property type="entry name" value="Thioredoxin-like"/>
    <property type="match status" value="1"/>
</dbReference>
<dbReference type="GO" id="GO:0016853">
    <property type="term" value="F:isomerase activity"/>
    <property type="evidence" value="ECO:0007669"/>
    <property type="project" value="UniProtKB-KW"/>
</dbReference>
<feature type="chain" id="PRO_5045577463" evidence="1">
    <location>
        <begin position="23"/>
        <end position="201"/>
    </location>
</feature>
<dbReference type="NCBIfam" id="NF010288">
    <property type="entry name" value="PRK13728.1"/>
    <property type="match status" value="1"/>
</dbReference>
<organism evidence="2 3">
    <name type="scientific">Pantoea osteomyelitidis</name>
    <dbReference type="NCBI Taxonomy" id="3230026"/>
    <lineage>
        <taxon>Bacteria</taxon>
        <taxon>Pseudomonadati</taxon>
        <taxon>Pseudomonadota</taxon>
        <taxon>Gammaproteobacteria</taxon>
        <taxon>Enterobacterales</taxon>
        <taxon>Erwiniaceae</taxon>
        <taxon>Pantoea</taxon>
    </lineage>
</organism>
<comment type="caution">
    <text evidence="2">The sequence shown here is derived from an EMBL/GenBank/DDBJ whole genome shotgun (WGS) entry which is preliminary data.</text>
</comment>
<reference evidence="2 3" key="1">
    <citation type="submission" date="2024-08" db="EMBL/GenBank/DDBJ databases">
        <title>Pantoea ronii - a newly identified human opportunistic pathogen.</title>
        <authorList>
            <person name="Keidar-Friedman D."/>
            <person name="Sorek N."/>
            <person name="Leshin-Carmel D."/>
            <person name="Tsur A."/>
            <person name="Amsalem M."/>
            <person name="Tolkach D."/>
            <person name="Brosh-Nissimov T."/>
        </authorList>
    </citation>
    <scope>NUCLEOTIDE SEQUENCE [LARGE SCALE GENOMIC DNA]</scope>
    <source>
        <strain evidence="2 3">AA23256</strain>
    </source>
</reference>
<dbReference type="Gene3D" id="3.40.30.10">
    <property type="entry name" value="Glutaredoxin"/>
    <property type="match status" value="1"/>
</dbReference>
<dbReference type="InterPro" id="IPR014109">
    <property type="entry name" value="Thiol-disulphide_isomerase_rbB"/>
</dbReference>
<keyword evidence="2" id="KW-0413">Isomerase</keyword>
<name>A0ABW7Q1B1_9GAMM</name>
<accession>A0ABW7Q1B1</accession>
<evidence type="ECO:0000313" key="3">
    <source>
        <dbReference type="Proteomes" id="UP001611251"/>
    </source>
</evidence>
<evidence type="ECO:0000256" key="1">
    <source>
        <dbReference type="SAM" id="SignalP"/>
    </source>
</evidence>
<dbReference type="NCBIfam" id="TIGR02738">
    <property type="entry name" value="TrbB"/>
    <property type="match status" value="1"/>
</dbReference>
<dbReference type="Proteomes" id="UP001611251">
    <property type="component" value="Unassembled WGS sequence"/>
</dbReference>
<proteinExistence type="predicted"/>